<accession>W4L869</accession>
<evidence type="ECO:0000313" key="2">
    <source>
        <dbReference type="Proteomes" id="UP000019140"/>
    </source>
</evidence>
<name>W4L869_9BACT</name>
<dbReference type="EMBL" id="AZHX01002504">
    <property type="protein sequence ID" value="ETW94227.1"/>
    <property type="molecule type" value="Genomic_DNA"/>
</dbReference>
<keyword evidence="2" id="KW-1185">Reference proteome</keyword>
<proteinExistence type="predicted"/>
<dbReference type="HOGENOM" id="CLU_2823046_0_0_7"/>
<protein>
    <submittedName>
        <fullName evidence="1">Uncharacterized protein</fullName>
    </submittedName>
</protein>
<reference evidence="1 2" key="1">
    <citation type="journal article" date="2014" name="Nature">
        <title>An environmental bacterial taxon with a large and distinct metabolic repertoire.</title>
        <authorList>
            <person name="Wilson M.C."/>
            <person name="Mori T."/>
            <person name="Ruckert C."/>
            <person name="Uria A.R."/>
            <person name="Helf M.J."/>
            <person name="Takada K."/>
            <person name="Gernert C."/>
            <person name="Steffens U.A."/>
            <person name="Heycke N."/>
            <person name="Schmitt S."/>
            <person name="Rinke C."/>
            <person name="Helfrich E.J."/>
            <person name="Brachmann A.O."/>
            <person name="Gurgui C."/>
            <person name="Wakimoto T."/>
            <person name="Kracht M."/>
            <person name="Crusemann M."/>
            <person name="Hentschel U."/>
            <person name="Abe I."/>
            <person name="Matsunaga S."/>
            <person name="Kalinowski J."/>
            <person name="Takeyama H."/>
            <person name="Piel J."/>
        </authorList>
    </citation>
    <scope>NUCLEOTIDE SEQUENCE [LARGE SCALE GENOMIC DNA]</scope>
    <source>
        <strain evidence="2">TSY2</strain>
    </source>
</reference>
<gene>
    <name evidence="1" type="ORF">ETSY2_50125</name>
</gene>
<dbReference type="AlphaFoldDB" id="W4L869"/>
<organism evidence="1 2">
    <name type="scientific">Candidatus Entotheonella gemina</name>
    <dbReference type="NCBI Taxonomy" id="1429439"/>
    <lineage>
        <taxon>Bacteria</taxon>
        <taxon>Pseudomonadati</taxon>
        <taxon>Nitrospinota/Tectimicrobiota group</taxon>
        <taxon>Candidatus Tectimicrobiota</taxon>
        <taxon>Candidatus Entotheonellia</taxon>
        <taxon>Candidatus Entotheonellales</taxon>
        <taxon>Candidatus Entotheonellaceae</taxon>
        <taxon>Candidatus Entotheonella</taxon>
    </lineage>
</organism>
<comment type="caution">
    <text evidence="1">The sequence shown here is derived from an EMBL/GenBank/DDBJ whole genome shotgun (WGS) entry which is preliminary data.</text>
</comment>
<dbReference type="Proteomes" id="UP000019140">
    <property type="component" value="Unassembled WGS sequence"/>
</dbReference>
<sequence length="66" mass="7662">MQIFSTENGREVIVSGLCKLSQKFFTMVDEFLATLNHGLLGWELLEQLFYNCFPFQARLLSVEMRA</sequence>
<evidence type="ECO:0000313" key="1">
    <source>
        <dbReference type="EMBL" id="ETW94227.1"/>
    </source>
</evidence>